<comment type="caution">
    <text evidence="6">The sequence shown here is derived from an EMBL/GenBank/DDBJ whole genome shotgun (WGS) entry which is preliminary data.</text>
</comment>
<sequence>MDAAHLVTNIERRRTAKYCQQQLWGQNVGCRLVFRHMTVASQLRDLPLSIKLNLLPGFALRVGAAINFTPCPELNAAIAANFSPAAALPTFDCATLPVPLDYTDDSSPSLDLSLFRINATQQPVLGSVLMNFGGPGGTAPDNLAVLAEKAHSVIGPEWNLISWDPRGTGFTIPFQCDVSELGSTATPSNSKRSLGELVNVNITDIFSNGGWDYAGQNADLCYAQANKTGSLIGTAFVARDMMHIVDALGEDGLLRYYGWSYGTALGAYVVAMFPDRIGRIVLDANVNPHTYQDGTYITTTADLKPDFDGFLQTCFEAKDDCALYTLLQPNTTEDFITALNEALAPLAKNATESIQGYLTYIGLKATIQQNLYFPSGWPKFAQTLAAVFTGSSPAPKPAVQYGVAENAVVGIRASDATFHANSSDEYLPTLRAQQAVSPSFSDAMYVSFWVSAQWKMPAKERYWGDFHVKTKTPVLFINGQHDPVTPLENAYNASASFEGSAVLSHSGYGHGLFASPSQCAADYVQAYFKNATLPPNGTHCEPDLTLLQMWVQSLPAGVATNGTTNGTANATTGNGNGSQSSSTPVPYANDAPGHGATGSFLYMVVMLGLMLQMLA</sequence>
<feature type="region of interest" description="Disordered" evidence="3">
    <location>
        <begin position="561"/>
        <end position="589"/>
    </location>
</feature>
<dbReference type="Pfam" id="PF00561">
    <property type="entry name" value="Abhydrolase_1"/>
    <property type="match status" value="1"/>
</dbReference>
<dbReference type="InterPro" id="IPR000073">
    <property type="entry name" value="AB_hydrolase_1"/>
</dbReference>
<dbReference type="InterPro" id="IPR051601">
    <property type="entry name" value="Serine_prot/Carboxylest_S33"/>
</dbReference>
<evidence type="ECO:0008006" key="8">
    <source>
        <dbReference type="Google" id="ProtNLM"/>
    </source>
</evidence>
<keyword evidence="7" id="KW-1185">Reference proteome</keyword>
<evidence type="ECO:0000259" key="5">
    <source>
        <dbReference type="Pfam" id="PF08386"/>
    </source>
</evidence>
<name>A0AAE0WSX7_9PEZI</name>
<dbReference type="Gene3D" id="3.40.50.1820">
    <property type="entry name" value="alpha/beta hydrolase"/>
    <property type="match status" value="1"/>
</dbReference>
<dbReference type="EMBL" id="JAUTXT010000006">
    <property type="protein sequence ID" value="KAK3677511.1"/>
    <property type="molecule type" value="Genomic_DNA"/>
</dbReference>
<evidence type="ECO:0000313" key="7">
    <source>
        <dbReference type="Proteomes" id="UP001274830"/>
    </source>
</evidence>
<feature type="domain" description="AB hydrolase-1" evidence="4">
    <location>
        <begin position="157"/>
        <end position="311"/>
    </location>
</feature>
<dbReference type="InterPro" id="IPR013595">
    <property type="entry name" value="Pept_S33_TAP-like_C"/>
</dbReference>
<evidence type="ECO:0000256" key="1">
    <source>
        <dbReference type="ARBA" id="ARBA00010088"/>
    </source>
</evidence>
<evidence type="ECO:0000313" key="6">
    <source>
        <dbReference type="EMBL" id="KAK3677511.1"/>
    </source>
</evidence>
<accession>A0AAE0WSX7</accession>
<dbReference type="PANTHER" id="PTHR43248">
    <property type="entry name" value="2-SUCCINYL-6-HYDROXY-2,4-CYCLOHEXADIENE-1-CARBOXYLATE SYNTHASE"/>
    <property type="match status" value="1"/>
</dbReference>
<dbReference type="Proteomes" id="UP001274830">
    <property type="component" value="Unassembled WGS sequence"/>
</dbReference>
<protein>
    <recommendedName>
        <fullName evidence="8">Peptidase S33 tripeptidyl aminopeptidase-like C-terminal domain-containing protein</fullName>
    </recommendedName>
</protein>
<reference evidence="6" key="1">
    <citation type="submission" date="2023-07" db="EMBL/GenBank/DDBJ databases">
        <title>Black Yeasts Isolated from many extreme environments.</title>
        <authorList>
            <person name="Coleine C."/>
            <person name="Stajich J.E."/>
            <person name="Selbmann L."/>
        </authorList>
    </citation>
    <scope>NUCLEOTIDE SEQUENCE</scope>
    <source>
        <strain evidence="6">CCFEE 5485</strain>
    </source>
</reference>
<dbReference type="PANTHER" id="PTHR43248:SF25">
    <property type="entry name" value="AB HYDROLASE-1 DOMAIN-CONTAINING PROTEIN-RELATED"/>
    <property type="match status" value="1"/>
</dbReference>
<dbReference type="InterPro" id="IPR029058">
    <property type="entry name" value="AB_hydrolase_fold"/>
</dbReference>
<evidence type="ECO:0000256" key="3">
    <source>
        <dbReference type="SAM" id="MobiDB-lite"/>
    </source>
</evidence>
<gene>
    <name evidence="6" type="ORF">LTR78_002361</name>
</gene>
<dbReference type="GO" id="GO:0016787">
    <property type="term" value="F:hydrolase activity"/>
    <property type="evidence" value="ECO:0007669"/>
    <property type="project" value="UniProtKB-KW"/>
</dbReference>
<evidence type="ECO:0000256" key="2">
    <source>
        <dbReference type="ARBA" id="ARBA00022801"/>
    </source>
</evidence>
<dbReference type="AlphaFoldDB" id="A0AAE0WSX7"/>
<proteinExistence type="inferred from homology"/>
<feature type="domain" description="Peptidase S33 tripeptidyl aminopeptidase-like C-terminal" evidence="5">
    <location>
        <begin position="438"/>
        <end position="540"/>
    </location>
</feature>
<keyword evidence="2" id="KW-0378">Hydrolase</keyword>
<dbReference type="Pfam" id="PF08386">
    <property type="entry name" value="Abhydrolase_4"/>
    <property type="match status" value="1"/>
</dbReference>
<evidence type="ECO:0000259" key="4">
    <source>
        <dbReference type="Pfam" id="PF00561"/>
    </source>
</evidence>
<feature type="compositionally biased region" description="Low complexity" evidence="3">
    <location>
        <begin position="561"/>
        <end position="573"/>
    </location>
</feature>
<dbReference type="SUPFAM" id="SSF53474">
    <property type="entry name" value="alpha/beta-Hydrolases"/>
    <property type="match status" value="1"/>
</dbReference>
<comment type="similarity">
    <text evidence="1">Belongs to the peptidase S33 family.</text>
</comment>
<organism evidence="6 7">
    <name type="scientific">Recurvomyces mirabilis</name>
    <dbReference type="NCBI Taxonomy" id="574656"/>
    <lineage>
        <taxon>Eukaryota</taxon>
        <taxon>Fungi</taxon>
        <taxon>Dikarya</taxon>
        <taxon>Ascomycota</taxon>
        <taxon>Pezizomycotina</taxon>
        <taxon>Dothideomycetes</taxon>
        <taxon>Dothideomycetidae</taxon>
        <taxon>Mycosphaerellales</taxon>
        <taxon>Teratosphaeriaceae</taxon>
        <taxon>Recurvomyces</taxon>
    </lineage>
</organism>